<dbReference type="EMBL" id="JAPWTJ010002241">
    <property type="protein sequence ID" value="KAJ8967118.1"/>
    <property type="molecule type" value="Genomic_DNA"/>
</dbReference>
<dbReference type="InterPro" id="IPR012337">
    <property type="entry name" value="RNaseH-like_sf"/>
</dbReference>
<feature type="domain" description="RNase H type-1" evidence="1">
    <location>
        <begin position="1"/>
        <end position="71"/>
    </location>
</feature>
<dbReference type="InterPro" id="IPR002156">
    <property type="entry name" value="RNaseH_domain"/>
</dbReference>
<evidence type="ECO:0000313" key="3">
    <source>
        <dbReference type="Proteomes" id="UP001162164"/>
    </source>
</evidence>
<evidence type="ECO:0000259" key="1">
    <source>
        <dbReference type="PROSITE" id="PS50879"/>
    </source>
</evidence>
<gene>
    <name evidence="2" type="ORF">NQ317_010379</name>
</gene>
<dbReference type="Proteomes" id="UP001162164">
    <property type="component" value="Unassembled WGS sequence"/>
</dbReference>
<dbReference type="SUPFAM" id="SSF53098">
    <property type="entry name" value="Ribonuclease H-like"/>
    <property type="match status" value="1"/>
</dbReference>
<proteinExistence type="predicted"/>
<evidence type="ECO:0000313" key="2">
    <source>
        <dbReference type="EMBL" id="KAJ8967118.1"/>
    </source>
</evidence>
<comment type="caution">
    <text evidence="2">The sequence shown here is derived from an EMBL/GenBank/DDBJ whole genome shotgun (WGS) entry which is preliminary data.</text>
</comment>
<sequence>MSFTSKQICSDSQAALKALSSPITRSPLVQEGGEAPEELARYKEVELVWVPGRCGILENEKANELTRHGSRKQCHGPEPTVS</sequence>
<dbReference type="InterPro" id="IPR036397">
    <property type="entry name" value="RNaseH_sf"/>
</dbReference>
<dbReference type="PROSITE" id="PS50879">
    <property type="entry name" value="RNASE_H_1"/>
    <property type="match status" value="1"/>
</dbReference>
<keyword evidence="3" id="KW-1185">Reference proteome</keyword>
<protein>
    <recommendedName>
        <fullName evidence="1">RNase H type-1 domain-containing protein</fullName>
    </recommendedName>
</protein>
<accession>A0ABQ9IVY8</accession>
<dbReference type="Gene3D" id="3.30.420.10">
    <property type="entry name" value="Ribonuclease H-like superfamily/Ribonuclease H"/>
    <property type="match status" value="1"/>
</dbReference>
<reference evidence="2" key="1">
    <citation type="journal article" date="2023" name="Insect Mol. Biol.">
        <title>Genome sequencing provides insights into the evolution of gene families encoding plant cell wall-degrading enzymes in longhorned beetles.</title>
        <authorList>
            <person name="Shin N.R."/>
            <person name="Okamura Y."/>
            <person name="Kirsch R."/>
            <person name="Pauchet Y."/>
        </authorList>
    </citation>
    <scope>NUCLEOTIDE SEQUENCE</scope>
    <source>
        <strain evidence="2">MMC_N1</strain>
    </source>
</reference>
<organism evidence="2 3">
    <name type="scientific">Molorchus minor</name>
    <dbReference type="NCBI Taxonomy" id="1323400"/>
    <lineage>
        <taxon>Eukaryota</taxon>
        <taxon>Metazoa</taxon>
        <taxon>Ecdysozoa</taxon>
        <taxon>Arthropoda</taxon>
        <taxon>Hexapoda</taxon>
        <taxon>Insecta</taxon>
        <taxon>Pterygota</taxon>
        <taxon>Neoptera</taxon>
        <taxon>Endopterygota</taxon>
        <taxon>Coleoptera</taxon>
        <taxon>Polyphaga</taxon>
        <taxon>Cucujiformia</taxon>
        <taxon>Chrysomeloidea</taxon>
        <taxon>Cerambycidae</taxon>
        <taxon>Lamiinae</taxon>
        <taxon>Monochamini</taxon>
        <taxon>Molorchus</taxon>
    </lineage>
</organism>
<name>A0ABQ9IVY8_9CUCU</name>